<dbReference type="SUPFAM" id="SSF53271">
    <property type="entry name" value="PRTase-like"/>
    <property type="match status" value="1"/>
</dbReference>
<dbReference type="Pfam" id="PF00156">
    <property type="entry name" value="Pribosyltran"/>
    <property type="match status" value="1"/>
</dbReference>
<dbReference type="Gene3D" id="3.40.50.2020">
    <property type="match status" value="1"/>
</dbReference>
<comment type="caution">
    <text evidence="4">The sequence shown here is derived from an EMBL/GenBank/DDBJ whole genome shotgun (WGS) entry which is preliminary data.</text>
</comment>
<reference evidence="4" key="1">
    <citation type="submission" date="2021-02" db="EMBL/GenBank/DDBJ databases">
        <title>Thiocyanate and organic carbon inputs drive convergent selection for specific autotrophic Afipia and Thiobacillus strains within complex microbiomes.</title>
        <authorList>
            <person name="Huddy R.J."/>
            <person name="Sachdeva R."/>
            <person name="Kadzinga F."/>
            <person name="Kantor R.S."/>
            <person name="Harrison S.T.L."/>
            <person name="Banfield J.F."/>
        </authorList>
    </citation>
    <scope>NUCLEOTIDE SEQUENCE</scope>
    <source>
        <strain evidence="4">SCN18_10_11_15_R4_P_38_20</strain>
    </source>
</reference>
<evidence type="ECO:0000259" key="3">
    <source>
        <dbReference type="Pfam" id="PF18912"/>
    </source>
</evidence>
<dbReference type="PANTHER" id="PTHR47505:SF1">
    <property type="entry name" value="DNA UTILIZATION PROTEIN YHGH"/>
    <property type="match status" value="1"/>
</dbReference>
<dbReference type="InterPro" id="IPR029057">
    <property type="entry name" value="PRTase-like"/>
</dbReference>
<evidence type="ECO:0000256" key="1">
    <source>
        <dbReference type="ARBA" id="ARBA00008007"/>
    </source>
</evidence>
<dbReference type="CDD" id="cd06223">
    <property type="entry name" value="PRTases_typeI"/>
    <property type="match status" value="1"/>
</dbReference>
<dbReference type="PANTHER" id="PTHR47505">
    <property type="entry name" value="DNA UTILIZATION PROTEIN YHGH"/>
    <property type="match status" value="1"/>
</dbReference>
<evidence type="ECO:0000259" key="2">
    <source>
        <dbReference type="Pfam" id="PF00156"/>
    </source>
</evidence>
<feature type="domain" description="Phosphoribosyltransferase" evidence="2">
    <location>
        <begin position="148"/>
        <end position="241"/>
    </location>
</feature>
<comment type="similarity">
    <text evidence="1">Belongs to the ComF/GntX family.</text>
</comment>
<dbReference type="EMBL" id="JAFKGL010000032">
    <property type="protein sequence ID" value="MBN9413646.1"/>
    <property type="molecule type" value="Genomic_DNA"/>
</dbReference>
<evidence type="ECO:0000313" key="4">
    <source>
        <dbReference type="EMBL" id="MBN9413646.1"/>
    </source>
</evidence>
<dbReference type="InterPro" id="IPR044005">
    <property type="entry name" value="DZR_2"/>
</dbReference>
<evidence type="ECO:0000313" key="5">
    <source>
        <dbReference type="Proteomes" id="UP000664414"/>
    </source>
</evidence>
<dbReference type="Pfam" id="PF18912">
    <property type="entry name" value="DZR_2"/>
    <property type="match status" value="1"/>
</dbReference>
<name>A0A8J7TVE8_9PROT</name>
<protein>
    <submittedName>
        <fullName evidence="4">ComF family protein</fullName>
    </submittedName>
</protein>
<accession>A0A8J7TVE8</accession>
<dbReference type="AlphaFoldDB" id="A0A8J7TVE8"/>
<organism evidence="4 5">
    <name type="scientific">Candidatus Paracaedimonas acanthamoebae</name>
    <dbReference type="NCBI Taxonomy" id="244581"/>
    <lineage>
        <taxon>Bacteria</taxon>
        <taxon>Pseudomonadati</taxon>
        <taxon>Pseudomonadota</taxon>
        <taxon>Alphaproteobacteria</taxon>
        <taxon>Holosporales</taxon>
        <taxon>Caedimonadaceae</taxon>
        <taxon>Candidatus Paracaedimonas</taxon>
    </lineage>
</organism>
<sequence>MMRPLIKDISSKLLDFILPPQCINCTTSVLQQGGLCADCWEKINFISKPFCSLCGFPFNISIENENICAPCARKSPLFARARAAIYYNDASKPMILRFKHADALHITPLFAEWLYQAGHDLFPQAEYLVPTPLHWSRLVYRGYNQAALLSQKLSKKTKIPHLPDLLERTRRTPPQGELTSKEREKNVSNAFKLNKKYKQLIRDKHILLIDDVFTSGATVQACTKILKKSGAKQIDILTLAKVIKPKI</sequence>
<gene>
    <name evidence="4" type="ORF">J0H12_06980</name>
</gene>
<dbReference type="InterPro" id="IPR051910">
    <property type="entry name" value="ComF/GntX_DNA_util-trans"/>
</dbReference>
<feature type="domain" description="Double zinc ribbon" evidence="3">
    <location>
        <begin position="13"/>
        <end position="72"/>
    </location>
</feature>
<dbReference type="Proteomes" id="UP000664414">
    <property type="component" value="Unassembled WGS sequence"/>
</dbReference>
<dbReference type="InterPro" id="IPR000836">
    <property type="entry name" value="PRTase_dom"/>
</dbReference>
<proteinExistence type="inferred from homology"/>